<reference evidence="2" key="1">
    <citation type="journal article" date="2021" name="BMC Genomics">
        <title>Chromosome-level genome assembly and manually-curated proteome of model necrotroph Parastagonospora nodorum Sn15 reveals a genome-wide trove of candidate effector homologs, and redundancy of virulence-related functions within an accessory chromosome.</title>
        <authorList>
            <person name="Bertazzoni S."/>
            <person name="Jones D.A.B."/>
            <person name="Phan H.T."/>
            <person name="Tan K.-C."/>
            <person name="Hane J.K."/>
        </authorList>
    </citation>
    <scope>NUCLEOTIDE SEQUENCE [LARGE SCALE GENOMIC DNA]</scope>
    <source>
        <strain evidence="2">SN15 / ATCC MYA-4574 / FGSC 10173)</strain>
    </source>
</reference>
<dbReference type="VEuPathDB" id="FungiDB:JI435_419530"/>
<dbReference type="AlphaFoldDB" id="A0A7U2FDS1"/>
<evidence type="ECO:0000313" key="1">
    <source>
        <dbReference type="EMBL" id="QRD03428.1"/>
    </source>
</evidence>
<dbReference type="Proteomes" id="UP000663193">
    <property type="component" value="Chromosome 15"/>
</dbReference>
<keyword evidence="2" id="KW-1185">Reference proteome</keyword>
<accession>A0A7U2FDS1</accession>
<name>A0A7U2FDS1_PHANO</name>
<proteinExistence type="predicted"/>
<dbReference type="EMBL" id="CP069037">
    <property type="protein sequence ID" value="QRD03428.1"/>
    <property type="molecule type" value="Genomic_DNA"/>
</dbReference>
<protein>
    <submittedName>
        <fullName evidence="1">Uncharacterized protein</fullName>
    </submittedName>
</protein>
<gene>
    <name evidence="1" type="ORF">JI435_419530</name>
</gene>
<evidence type="ECO:0000313" key="2">
    <source>
        <dbReference type="Proteomes" id="UP000663193"/>
    </source>
</evidence>
<organism evidence="1 2">
    <name type="scientific">Phaeosphaeria nodorum (strain SN15 / ATCC MYA-4574 / FGSC 10173)</name>
    <name type="common">Glume blotch fungus</name>
    <name type="synonym">Parastagonospora nodorum</name>
    <dbReference type="NCBI Taxonomy" id="321614"/>
    <lineage>
        <taxon>Eukaryota</taxon>
        <taxon>Fungi</taxon>
        <taxon>Dikarya</taxon>
        <taxon>Ascomycota</taxon>
        <taxon>Pezizomycotina</taxon>
        <taxon>Dothideomycetes</taxon>
        <taxon>Pleosporomycetidae</taxon>
        <taxon>Pleosporales</taxon>
        <taxon>Pleosporineae</taxon>
        <taxon>Phaeosphaeriaceae</taxon>
        <taxon>Parastagonospora</taxon>
    </lineage>
</organism>
<sequence>MVDALVSHSTGSCTTCCQKRKSGILGRARKRVSGIYIIRFRHPLKRLSSLRFSTPAFATSSQLSGVYINFPIRRSSLSTPPIKLYTNIPYFL</sequence>